<keyword evidence="2" id="KW-1133">Transmembrane helix</keyword>
<keyword evidence="2" id="KW-0472">Membrane</keyword>
<feature type="region of interest" description="Disordered" evidence="1">
    <location>
        <begin position="1"/>
        <end position="46"/>
    </location>
</feature>
<evidence type="ECO:0000313" key="4">
    <source>
        <dbReference type="Proteomes" id="UP000245884"/>
    </source>
</evidence>
<keyword evidence="2" id="KW-0812">Transmembrane</keyword>
<feature type="transmembrane region" description="Helical" evidence="2">
    <location>
        <begin position="140"/>
        <end position="161"/>
    </location>
</feature>
<evidence type="ECO:0008006" key="5">
    <source>
        <dbReference type="Google" id="ProtNLM"/>
    </source>
</evidence>
<name>A0A316UJU0_9BASI</name>
<dbReference type="Proteomes" id="UP000245884">
    <property type="component" value="Unassembled WGS sequence"/>
</dbReference>
<organism evidence="3 4">
    <name type="scientific">Jaminaea rosea</name>
    <dbReference type="NCBI Taxonomy" id="1569628"/>
    <lineage>
        <taxon>Eukaryota</taxon>
        <taxon>Fungi</taxon>
        <taxon>Dikarya</taxon>
        <taxon>Basidiomycota</taxon>
        <taxon>Ustilaginomycotina</taxon>
        <taxon>Exobasidiomycetes</taxon>
        <taxon>Microstromatales</taxon>
        <taxon>Microstromatales incertae sedis</taxon>
        <taxon>Jaminaea</taxon>
    </lineage>
</organism>
<feature type="transmembrane region" description="Helical" evidence="2">
    <location>
        <begin position="254"/>
        <end position="271"/>
    </location>
</feature>
<dbReference type="GeneID" id="37028780"/>
<dbReference type="AlphaFoldDB" id="A0A316UJU0"/>
<dbReference type="STRING" id="1569628.A0A316UJU0"/>
<proteinExistence type="predicted"/>
<feature type="compositionally biased region" description="Basic and acidic residues" evidence="1">
    <location>
        <begin position="26"/>
        <end position="35"/>
    </location>
</feature>
<dbReference type="RefSeq" id="XP_025359680.1">
    <property type="nucleotide sequence ID" value="XM_025506957.1"/>
</dbReference>
<accession>A0A316UJU0</accession>
<evidence type="ECO:0000313" key="3">
    <source>
        <dbReference type="EMBL" id="PWN25068.1"/>
    </source>
</evidence>
<dbReference type="Pfam" id="PF06912">
    <property type="entry name" value="DUF1275"/>
    <property type="match status" value="1"/>
</dbReference>
<evidence type="ECO:0000256" key="1">
    <source>
        <dbReference type="SAM" id="MobiDB-lite"/>
    </source>
</evidence>
<feature type="compositionally biased region" description="Basic and acidic residues" evidence="1">
    <location>
        <begin position="1"/>
        <end position="14"/>
    </location>
</feature>
<dbReference type="PANTHER" id="PTHR37488:SF2">
    <property type="entry name" value="DUF1275 DOMAIN-CONTAINING PROTEIN"/>
    <property type="match status" value="1"/>
</dbReference>
<dbReference type="PANTHER" id="PTHR37488">
    <property type="entry name" value="DUF1275 DOMAIN-CONTAINING PROTEIN"/>
    <property type="match status" value="1"/>
</dbReference>
<dbReference type="InterPro" id="IPR010699">
    <property type="entry name" value="DUF1275"/>
</dbReference>
<protein>
    <recommendedName>
        <fullName evidence="5">DUF1275 domain protein</fullName>
    </recommendedName>
</protein>
<keyword evidence="4" id="KW-1185">Reference proteome</keyword>
<feature type="transmembrane region" description="Helical" evidence="2">
    <location>
        <begin position="110"/>
        <end position="128"/>
    </location>
</feature>
<feature type="transmembrane region" description="Helical" evidence="2">
    <location>
        <begin position="229"/>
        <end position="248"/>
    </location>
</feature>
<reference evidence="3 4" key="1">
    <citation type="journal article" date="2018" name="Mol. Biol. Evol.">
        <title>Broad Genomic Sampling Reveals a Smut Pathogenic Ancestry of the Fungal Clade Ustilaginomycotina.</title>
        <authorList>
            <person name="Kijpornyongpan T."/>
            <person name="Mondo S.J."/>
            <person name="Barry K."/>
            <person name="Sandor L."/>
            <person name="Lee J."/>
            <person name="Lipzen A."/>
            <person name="Pangilinan J."/>
            <person name="LaButti K."/>
            <person name="Hainaut M."/>
            <person name="Henrissat B."/>
            <person name="Grigoriev I.V."/>
            <person name="Spatafora J.W."/>
            <person name="Aime M.C."/>
        </authorList>
    </citation>
    <scope>NUCLEOTIDE SEQUENCE [LARGE SCALE GENOMIC DNA]</scope>
    <source>
        <strain evidence="3 4">MCA 5214</strain>
    </source>
</reference>
<evidence type="ECO:0000256" key="2">
    <source>
        <dbReference type="SAM" id="Phobius"/>
    </source>
</evidence>
<sequence>MSKDDKLAPREAPHELAMTNSDNSDSDDRHSDHDAQQGPRTRLTDTLGGGWLEAQLLLTTLATGVLDAVSFGEYAVFASNQTGNVILLPAHAIGLVGKYRPPALVTAPPLLSTGLSLVFFLLCAFISGQIGARVGHCRRGWFLTTGVIQAGLLLLVATLTVTGVLESRGQANAIPVSLLATVGGLQVSLARCSGIQEVPTAMLTGPMVDFLTLPTLFSLKAPHTRDLRALYLLLFVLGIVLGSLAHSFSGPAAAMYLGFGLRCIGIVVLWFQPAKKQATGRCA</sequence>
<dbReference type="EMBL" id="KZ819677">
    <property type="protein sequence ID" value="PWN25068.1"/>
    <property type="molecule type" value="Genomic_DNA"/>
</dbReference>
<dbReference type="OrthoDB" id="5288586at2759"/>
<gene>
    <name evidence="3" type="ORF">BDZ90DRAFT_234286</name>
</gene>